<keyword evidence="7" id="KW-0175">Coiled coil</keyword>
<evidence type="ECO:0000256" key="6">
    <source>
        <dbReference type="ARBA" id="ARBA00031720"/>
    </source>
</evidence>
<comment type="function">
    <text evidence="1">This subunit might be involved in maturation of a crRNA intermediate to its mature form.</text>
</comment>
<dbReference type="AlphaFoldDB" id="A0A7C4VTZ5"/>
<evidence type="ECO:0000256" key="1">
    <source>
        <dbReference type="ARBA" id="ARBA00003088"/>
    </source>
</evidence>
<dbReference type="GO" id="GO:0051607">
    <property type="term" value="P:defense response to virus"/>
    <property type="evidence" value="ECO:0007669"/>
    <property type="project" value="UniProtKB-KW"/>
</dbReference>
<comment type="similarity">
    <text evidence="2">Belongs to the CRISPR-associated Csm5 family.</text>
</comment>
<evidence type="ECO:0000256" key="4">
    <source>
        <dbReference type="ARBA" id="ARBA00022884"/>
    </source>
</evidence>
<proteinExistence type="inferred from homology"/>
<sequence>MDNLVKSFWKTYRYEIEIITPVHIGSGNRIKAFEFGYDSEKIYVLNVDKVAKELPELTGEIIQVLMESDGSNVNNLFELLKRSKVSNVQNFSKYAVKGYNFRNYNSLRDFLEHVKSAGCPYIPGSSIKGCFMKELATFPTVQSKAINILQYLSKIQNTKERKKERKKERMQSFEKESKKLLTDIFGDPKHSFGKILRIGDSACLEVEKLQIANGKILGINGQRNGSCKIAWFCGKQDGMSIYKDEPNQTNGLFCEILPPGLKLQGHASVLHIEPTSSEISKYPWILKTNHLHNFVSGNSVLLDILAFIRNNLSNYIHTEKNIFKSITSYQSSNNRIIVYNYLQFLEKIERLQQNLKENEVLVRLGAHTGFITKSILGYPSPNLIPALKNFLKGTVHANEFPKTRKLILKDRNDVEQVGWVKISFYAEKDVLNISTH</sequence>
<accession>A0A7C4VTZ5</accession>
<feature type="coiled-coil region" evidence="7">
    <location>
        <begin position="156"/>
        <end position="183"/>
    </location>
</feature>
<dbReference type="PANTHER" id="PTHR38007">
    <property type="entry name" value="CRISPR SYSTEM CMS PROTEIN CSM5"/>
    <property type="match status" value="1"/>
</dbReference>
<gene>
    <name evidence="9" type="primary">csm5</name>
    <name evidence="9" type="ORF">ENT77_02585</name>
</gene>
<keyword evidence="4" id="KW-0694">RNA-binding</keyword>
<feature type="domain" description="CRISPR type III-associated protein" evidence="8">
    <location>
        <begin position="15"/>
        <end position="278"/>
    </location>
</feature>
<keyword evidence="5" id="KW-0051">Antiviral defense</keyword>
<dbReference type="EMBL" id="DSZY01000013">
    <property type="protein sequence ID" value="HGU40066.1"/>
    <property type="molecule type" value="Genomic_DNA"/>
</dbReference>
<evidence type="ECO:0000256" key="7">
    <source>
        <dbReference type="SAM" id="Coils"/>
    </source>
</evidence>
<dbReference type="InterPro" id="IPR005537">
    <property type="entry name" value="RAMP_III_fam"/>
</dbReference>
<protein>
    <recommendedName>
        <fullName evidence="3">CRISPR system Cms protein Csm5</fullName>
    </recommendedName>
    <alternativeName>
        <fullName evidence="6">CRISPR type III A-associated protein Csm5</fullName>
    </alternativeName>
</protein>
<evidence type="ECO:0000313" key="9">
    <source>
        <dbReference type="EMBL" id="HGU40066.1"/>
    </source>
</evidence>
<evidence type="ECO:0000256" key="3">
    <source>
        <dbReference type="ARBA" id="ARBA00016113"/>
    </source>
</evidence>
<evidence type="ECO:0000259" key="8">
    <source>
        <dbReference type="Pfam" id="PF03787"/>
    </source>
</evidence>
<organism evidence="9">
    <name type="scientific">Fervidobacterium thailandense</name>
    <dbReference type="NCBI Taxonomy" id="1008305"/>
    <lineage>
        <taxon>Bacteria</taxon>
        <taxon>Thermotogati</taxon>
        <taxon>Thermotogota</taxon>
        <taxon>Thermotogae</taxon>
        <taxon>Thermotogales</taxon>
        <taxon>Fervidobacteriaceae</taxon>
        <taxon>Fervidobacterium</taxon>
    </lineage>
</organism>
<evidence type="ECO:0000256" key="2">
    <source>
        <dbReference type="ARBA" id="ARBA00006680"/>
    </source>
</evidence>
<reference evidence="9" key="1">
    <citation type="journal article" date="2020" name="mSystems">
        <title>Genome- and Community-Level Interaction Insights into Carbon Utilization and Element Cycling Functions of Hydrothermarchaeota in Hydrothermal Sediment.</title>
        <authorList>
            <person name="Zhou Z."/>
            <person name="Liu Y."/>
            <person name="Xu W."/>
            <person name="Pan J."/>
            <person name="Luo Z.H."/>
            <person name="Li M."/>
        </authorList>
    </citation>
    <scope>NUCLEOTIDE SEQUENCE [LARGE SCALE GENOMIC DNA]</scope>
    <source>
        <strain evidence="9">SpSt-609</strain>
    </source>
</reference>
<name>A0A7C4VTZ5_9BACT</name>
<dbReference type="Pfam" id="PF03787">
    <property type="entry name" value="RAMPs"/>
    <property type="match status" value="1"/>
</dbReference>
<evidence type="ECO:0000256" key="5">
    <source>
        <dbReference type="ARBA" id="ARBA00023118"/>
    </source>
</evidence>
<dbReference type="GO" id="GO:0003723">
    <property type="term" value="F:RNA binding"/>
    <property type="evidence" value="ECO:0007669"/>
    <property type="project" value="UniProtKB-KW"/>
</dbReference>
<dbReference type="NCBIfam" id="TIGR01899">
    <property type="entry name" value="cas_TM1807_csm5"/>
    <property type="match status" value="1"/>
</dbReference>
<comment type="caution">
    <text evidence="9">The sequence shown here is derived from an EMBL/GenBank/DDBJ whole genome shotgun (WGS) entry which is preliminary data.</text>
</comment>
<dbReference type="InterPro" id="IPR010173">
    <property type="entry name" value="CRISPR-assoc_Csm5"/>
</dbReference>
<dbReference type="PANTHER" id="PTHR38007:SF1">
    <property type="entry name" value="CRISPR SYSTEM CMS PROTEIN CSM5"/>
    <property type="match status" value="1"/>
</dbReference>